<dbReference type="Proteomes" id="UP000288168">
    <property type="component" value="Unassembled WGS sequence"/>
</dbReference>
<feature type="region of interest" description="Disordered" evidence="1">
    <location>
        <begin position="115"/>
        <end position="141"/>
    </location>
</feature>
<organism evidence="2 3">
    <name type="scientific">Fusarium duplospermum</name>
    <dbReference type="NCBI Taxonomy" id="1325734"/>
    <lineage>
        <taxon>Eukaryota</taxon>
        <taxon>Fungi</taxon>
        <taxon>Dikarya</taxon>
        <taxon>Ascomycota</taxon>
        <taxon>Pezizomycotina</taxon>
        <taxon>Sordariomycetes</taxon>
        <taxon>Hypocreomycetidae</taxon>
        <taxon>Hypocreales</taxon>
        <taxon>Nectriaceae</taxon>
        <taxon>Fusarium</taxon>
        <taxon>Fusarium solani species complex</taxon>
    </lineage>
</organism>
<feature type="compositionally biased region" description="Polar residues" evidence="1">
    <location>
        <begin position="85"/>
        <end position="94"/>
    </location>
</feature>
<evidence type="ECO:0000313" key="3">
    <source>
        <dbReference type="Proteomes" id="UP000288168"/>
    </source>
</evidence>
<feature type="region of interest" description="Disordered" evidence="1">
    <location>
        <begin position="57"/>
        <end position="94"/>
    </location>
</feature>
<proteinExistence type="predicted"/>
<protein>
    <submittedName>
        <fullName evidence="2">Uncharacterized protein</fullName>
    </submittedName>
</protein>
<evidence type="ECO:0000256" key="1">
    <source>
        <dbReference type="SAM" id="MobiDB-lite"/>
    </source>
</evidence>
<dbReference type="OrthoDB" id="5050147at2759"/>
<feature type="compositionally biased region" description="Acidic residues" evidence="1">
    <location>
        <begin position="118"/>
        <end position="132"/>
    </location>
</feature>
<accession>A0A428NTK5</accession>
<dbReference type="AlphaFoldDB" id="A0A428NTK5"/>
<reference evidence="2 3" key="1">
    <citation type="submission" date="2017-06" db="EMBL/GenBank/DDBJ databases">
        <title>Comparative genomic analysis of Ambrosia Fusariam Clade fungi.</title>
        <authorList>
            <person name="Stajich J.E."/>
            <person name="Carrillo J."/>
            <person name="Kijimoto T."/>
            <person name="Eskalen A."/>
            <person name="O'Donnell K."/>
            <person name="Kasson M."/>
        </authorList>
    </citation>
    <scope>NUCLEOTIDE SEQUENCE [LARGE SCALE GENOMIC DNA]</scope>
    <source>
        <strain evidence="2 3">NRRL62584</strain>
    </source>
</reference>
<name>A0A428NTK5_9HYPO</name>
<sequence>MDRSNYTMIDNSQCLTEKSQGSLRSITRWKRLKSFLPKSSSKSATYFPVRNCKSIQPAGEHTADLGAESGSDNEENVDKAEAHSEPSTGPISILFTHNQPCREFGEDEDFRCLWLTSSEDDDEDDGMDEDEISVSSWTRPV</sequence>
<comment type="caution">
    <text evidence="2">The sequence shown here is derived from an EMBL/GenBank/DDBJ whole genome shotgun (WGS) entry which is preliminary data.</text>
</comment>
<gene>
    <name evidence="2" type="ORF">CEP54_014834</name>
</gene>
<dbReference type="EMBL" id="NKCI01000302">
    <property type="protein sequence ID" value="RSL44077.1"/>
    <property type="molecule type" value="Genomic_DNA"/>
</dbReference>
<keyword evidence="3" id="KW-1185">Reference proteome</keyword>
<evidence type="ECO:0000313" key="2">
    <source>
        <dbReference type="EMBL" id="RSL44077.1"/>
    </source>
</evidence>